<dbReference type="GO" id="GO:0043709">
    <property type="term" value="P:cell adhesion involved in single-species biofilm formation"/>
    <property type="evidence" value="ECO:0007669"/>
    <property type="project" value="TreeGrafter"/>
</dbReference>
<dbReference type="SUPFAM" id="SSF55073">
    <property type="entry name" value="Nucleotide cyclase"/>
    <property type="match status" value="1"/>
</dbReference>
<dbReference type="PANTHER" id="PTHR45138:SF9">
    <property type="entry name" value="DIGUANYLATE CYCLASE DGCM-RELATED"/>
    <property type="match status" value="1"/>
</dbReference>
<dbReference type="FunFam" id="3.30.70.270:FF:000001">
    <property type="entry name" value="Diguanylate cyclase domain protein"/>
    <property type="match status" value="1"/>
</dbReference>
<comment type="catalytic activity">
    <reaction evidence="2">
        <text>2 GTP = 3',3'-c-di-GMP + 2 diphosphate</text>
        <dbReference type="Rhea" id="RHEA:24898"/>
        <dbReference type="ChEBI" id="CHEBI:33019"/>
        <dbReference type="ChEBI" id="CHEBI:37565"/>
        <dbReference type="ChEBI" id="CHEBI:58805"/>
        <dbReference type="EC" id="2.7.7.65"/>
    </reaction>
</comment>
<dbReference type="SMART" id="SM00267">
    <property type="entry name" value="GGDEF"/>
    <property type="match status" value="1"/>
</dbReference>
<dbReference type="NCBIfam" id="TIGR00254">
    <property type="entry name" value="GGDEF"/>
    <property type="match status" value="1"/>
</dbReference>
<reference evidence="5 6" key="2">
    <citation type="submission" date="2015-10" db="EMBL/GenBank/DDBJ databases">
        <title>Draft Genome Sequence of Prosthecomicrobium hirschii ATCC 27832.</title>
        <authorList>
            <person name="Daniel J."/>
            <person name="Givan S.A."/>
            <person name="Brun Y.V."/>
            <person name="Brown P.J."/>
        </authorList>
    </citation>
    <scope>NUCLEOTIDE SEQUENCE [LARGE SCALE GENOMIC DNA]</scope>
    <source>
        <strain evidence="5 6">16</strain>
    </source>
</reference>
<dbReference type="STRING" id="665126.ABB55_11375"/>
<dbReference type="InterPro" id="IPR043128">
    <property type="entry name" value="Rev_trsase/Diguanyl_cyclase"/>
</dbReference>
<dbReference type="CDD" id="cd01949">
    <property type="entry name" value="GGDEF"/>
    <property type="match status" value="1"/>
</dbReference>
<dbReference type="Pfam" id="PF00990">
    <property type="entry name" value="GGDEF"/>
    <property type="match status" value="1"/>
</dbReference>
<evidence type="ECO:0000259" key="4">
    <source>
        <dbReference type="PROSITE" id="PS50887"/>
    </source>
</evidence>
<keyword evidence="3" id="KW-0175">Coiled coil</keyword>
<dbReference type="Gene3D" id="3.30.70.270">
    <property type="match status" value="1"/>
</dbReference>
<evidence type="ECO:0000313" key="5">
    <source>
        <dbReference type="EMBL" id="KPL52740.1"/>
    </source>
</evidence>
<feature type="domain" description="GGDEF" evidence="4">
    <location>
        <begin position="337"/>
        <end position="469"/>
    </location>
</feature>
<dbReference type="Pfam" id="PF13188">
    <property type="entry name" value="PAS_8"/>
    <property type="match status" value="1"/>
</dbReference>
<keyword evidence="6" id="KW-1185">Reference proteome</keyword>
<name>A0A0P6W329_9HYPH</name>
<dbReference type="GO" id="GO:0052621">
    <property type="term" value="F:diguanylate cyclase activity"/>
    <property type="evidence" value="ECO:0007669"/>
    <property type="project" value="UniProtKB-EC"/>
</dbReference>
<protein>
    <recommendedName>
        <fullName evidence="1">diguanylate cyclase</fullName>
        <ecNumber evidence="1">2.7.7.65</ecNumber>
    </recommendedName>
</protein>
<proteinExistence type="predicted"/>
<evidence type="ECO:0000256" key="1">
    <source>
        <dbReference type="ARBA" id="ARBA00012528"/>
    </source>
</evidence>
<dbReference type="Proteomes" id="UP000048984">
    <property type="component" value="Unassembled WGS sequence"/>
</dbReference>
<reference evidence="5 6" key="1">
    <citation type="submission" date="2015-09" db="EMBL/GenBank/DDBJ databases">
        <authorList>
            <person name="Jackson K.R."/>
            <person name="Lunt B.L."/>
            <person name="Fisher J.N.B."/>
            <person name="Gardner A.V."/>
            <person name="Bailey M.E."/>
            <person name="Deus L.M."/>
            <person name="Earl A.S."/>
            <person name="Gibby P.D."/>
            <person name="Hartmann K.A."/>
            <person name="Liu J.E."/>
            <person name="Manci A.M."/>
            <person name="Nielsen D.A."/>
            <person name="Solomon M.B."/>
            <person name="Breakwell D.P."/>
            <person name="Burnett S.H."/>
            <person name="Grose J.H."/>
        </authorList>
    </citation>
    <scope>NUCLEOTIDE SEQUENCE [LARGE SCALE GENOMIC DNA]</scope>
    <source>
        <strain evidence="5 6">16</strain>
    </source>
</reference>
<comment type="caution">
    <text evidence="5">The sequence shown here is derived from an EMBL/GenBank/DDBJ whole genome shotgun (WGS) entry which is preliminary data.</text>
</comment>
<gene>
    <name evidence="5" type="ORF">ABB55_11375</name>
</gene>
<evidence type="ECO:0000256" key="2">
    <source>
        <dbReference type="ARBA" id="ARBA00034247"/>
    </source>
</evidence>
<dbReference type="PANTHER" id="PTHR45138">
    <property type="entry name" value="REGULATORY COMPONENTS OF SENSORY TRANSDUCTION SYSTEM"/>
    <property type="match status" value="1"/>
</dbReference>
<dbReference type="InterPro" id="IPR000014">
    <property type="entry name" value="PAS"/>
</dbReference>
<evidence type="ECO:0000256" key="3">
    <source>
        <dbReference type="SAM" id="Coils"/>
    </source>
</evidence>
<dbReference type="InterPro" id="IPR029787">
    <property type="entry name" value="Nucleotide_cyclase"/>
</dbReference>
<dbReference type="SUPFAM" id="SSF55785">
    <property type="entry name" value="PYP-like sensor domain (PAS domain)"/>
    <property type="match status" value="1"/>
</dbReference>
<dbReference type="InterPro" id="IPR035965">
    <property type="entry name" value="PAS-like_dom_sf"/>
</dbReference>
<evidence type="ECO:0000313" key="6">
    <source>
        <dbReference type="Proteomes" id="UP000048984"/>
    </source>
</evidence>
<accession>A0A0P6W329</accession>
<dbReference type="EMBL" id="LJYW01000001">
    <property type="protein sequence ID" value="KPL52740.1"/>
    <property type="molecule type" value="Genomic_DNA"/>
</dbReference>
<dbReference type="InterPro" id="IPR050469">
    <property type="entry name" value="Diguanylate_Cyclase"/>
</dbReference>
<dbReference type="GO" id="GO:1902201">
    <property type="term" value="P:negative regulation of bacterial-type flagellum-dependent cell motility"/>
    <property type="evidence" value="ECO:0007669"/>
    <property type="project" value="TreeGrafter"/>
</dbReference>
<dbReference type="RefSeq" id="WP_054358903.1">
    <property type="nucleotide sequence ID" value="NZ_JAPCYQ010000001.1"/>
</dbReference>
<dbReference type="GO" id="GO:0005886">
    <property type="term" value="C:plasma membrane"/>
    <property type="evidence" value="ECO:0007669"/>
    <property type="project" value="TreeGrafter"/>
</dbReference>
<organism evidence="5 6">
    <name type="scientific">Prosthecodimorpha hirschii</name>
    <dbReference type="NCBI Taxonomy" id="665126"/>
    <lineage>
        <taxon>Bacteria</taxon>
        <taxon>Pseudomonadati</taxon>
        <taxon>Pseudomonadota</taxon>
        <taxon>Alphaproteobacteria</taxon>
        <taxon>Hyphomicrobiales</taxon>
        <taxon>Ancalomicrobiaceae</taxon>
        <taxon>Prosthecodimorpha</taxon>
    </lineage>
</organism>
<dbReference type="PROSITE" id="PS50887">
    <property type="entry name" value="GGDEF"/>
    <property type="match status" value="1"/>
</dbReference>
<dbReference type="InterPro" id="IPR000160">
    <property type="entry name" value="GGDEF_dom"/>
</dbReference>
<dbReference type="AlphaFoldDB" id="A0A0P6W329"/>
<sequence>MYCETFTSDLLAKDMSGDARTAFSRWAEWKVGDQLPKASDVWASVTEDQAAYWILLRPVGEEEFAYEFFGHGVADAFKVDMLGKTTRDLEPDVRGVLNSLYASVVRSRQPALAIHRASYALEVHLWERLVLPVLSADGGLRLLVVARPRAMVRDLLNAVMDASPVGIAAFQAIHADDGEIVDATITTVNRACESFLGRDAQDMVNKRLLVLFPGIIQSGAWERYRKTMIERVSDDFSYYATPAGRWLNVKIAPLGDGFIMVLTDVSTLQNALIEVEREKLNAQRLLSELKNEIAQRELLESNLRRISSTDELTGVLNRRGFDEVVGLKVKEILERREAATVVVVDIDRFKYVNDQFGHAGGDVVLRTIGGVLAQNIRAGDVLGRMGGEEFMILLRGTPLERAWETAERLRMIVATTPIQYESVTIVVTASFGVQEIALAGSLEKARLEADRALYAAKEAGRNCVRAYGVDLDPLRDIAWYGRPGDATETAFVD</sequence>
<feature type="coiled-coil region" evidence="3">
    <location>
        <begin position="265"/>
        <end position="302"/>
    </location>
</feature>
<dbReference type="Gene3D" id="3.30.450.20">
    <property type="entry name" value="PAS domain"/>
    <property type="match status" value="1"/>
</dbReference>
<dbReference type="EC" id="2.7.7.65" evidence="1"/>